<dbReference type="Proteomes" id="UP001283361">
    <property type="component" value="Unassembled WGS sequence"/>
</dbReference>
<organism evidence="1 2">
    <name type="scientific">Elysia crispata</name>
    <name type="common">lettuce slug</name>
    <dbReference type="NCBI Taxonomy" id="231223"/>
    <lineage>
        <taxon>Eukaryota</taxon>
        <taxon>Metazoa</taxon>
        <taxon>Spiralia</taxon>
        <taxon>Lophotrochozoa</taxon>
        <taxon>Mollusca</taxon>
        <taxon>Gastropoda</taxon>
        <taxon>Heterobranchia</taxon>
        <taxon>Euthyneura</taxon>
        <taxon>Panpulmonata</taxon>
        <taxon>Sacoglossa</taxon>
        <taxon>Placobranchoidea</taxon>
        <taxon>Plakobranchidae</taxon>
        <taxon>Elysia</taxon>
    </lineage>
</organism>
<name>A0AAE1A1P3_9GAST</name>
<proteinExistence type="predicted"/>
<evidence type="ECO:0000313" key="2">
    <source>
        <dbReference type="Proteomes" id="UP001283361"/>
    </source>
</evidence>
<sequence length="154" mass="16887">MSGNHRVFTTARISSIPHTPRNEHMLPRLILRHNTMRPEHAPADLRSSLPAIGTHQPFYKADGVSDVRPKASQKPEAYDLAISTLHIINHLDGLVESHSLICGAARRAPCSDAVQIATSDALALSASFRCVPNTATANTYALRHDYPTNWLPHA</sequence>
<gene>
    <name evidence="1" type="ORF">RRG08_035907</name>
</gene>
<comment type="caution">
    <text evidence="1">The sequence shown here is derived from an EMBL/GenBank/DDBJ whole genome shotgun (WGS) entry which is preliminary data.</text>
</comment>
<protein>
    <submittedName>
        <fullName evidence="1">Uncharacterized protein</fullName>
    </submittedName>
</protein>
<dbReference type="AlphaFoldDB" id="A0AAE1A1P3"/>
<reference evidence="1" key="1">
    <citation type="journal article" date="2023" name="G3 (Bethesda)">
        <title>A reference genome for the long-term kleptoplast-retaining sea slug Elysia crispata morphotype clarki.</title>
        <authorList>
            <person name="Eastman K.E."/>
            <person name="Pendleton A.L."/>
            <person name="Shaikh M.A."/>
            <person name="Suttiyut T."/>
            <person name="Ogas R."/>
            <person name="Tomko P."/>
            <person name="Gavelis G."/>
            <person name="Widhalm J.R."/>
            <person name="Wisecaver J.H."/>
        </authorList>
    </citation>
    <scope>NUCLEOTIDE SEQUENCE</scope>
    <source>
        <strain evidence="1">ECLA1</strain>
    </source>
</reference>
<dbReference type="EMBL" id="JAWDGP010002811">
    <property type="protein sequence ID" value="KAK3779769.1"/>
    <property type="molecule type" value="Genomic_DNA"/>
</dbReference>
<keyword evidence="2" id="KW-1185">Reference proteome</keyword>
<evidence type="ECO:0000313" key="1">
    <source>
        <dbReference type="EMBL" id="KAK3779769.1"/>
    </source>
</evidence>
<accession>A0AAE1A1P3</accession>